<dbReference type="Pfam" id="PF01288">
    <property type="entry name" value="HPPK"/>
    <property type="match status" value="1"/>
</dbReference>
<protein>
    <recommendedName>
        <fullName evidence="4">2-amino-4-hydroxy-6-hydroxymethyldihydropteridine pyrophosphokinase</fullName>
        <ecNumber evidence="3">2.7.6.3</ecNumber>
    </recommendedName>
    <alternativeName>
        <fullName evidence="11">6-hydroxymethyl-7,8-dihydropterin pyrophosphokinase</fullName>
    </alternativeName>
    <alternativeName>
        <fullName evidence="12">7,8-dihydro-6-hydroxymethylpterin-pyrophosphokinase</fullName>
    </alternativeName>
</protein>
<evidence type="ECO:0000256" key="1">
    <source>
        <dbReference type="ARBA" id="ARBA00005051"/>
    </source>
</evidence>
<accession>A0A6L5XLE3</accession>
<dbReference type="NCBIfam" id="TIGR01498">
    <property type="entry name" value="folK"/>
    <property type="match status" value="1"/>
</dbReference>
<dbReference type="InterPro" id="IPR000550">
    <property type="entry name" value="Hppk"/>
</dbReference>
<sequence length="171" mass="19190">MSPHAEIRAYVGLGSNSLDAEDMLTRAREGLSRLPGLRLNAISPLYSTEPQGYTDQPWFLNQVVELLPASFWRPQSLLAAMLRLESKLGRVRSPDPALRYGPRAIDADLLLFGEESCADPVCRVPHPRLVQRAFALVPLLDIAPHVRIDGITAAHWLARLNYRLDGRRIFQ</sequence>
<dbReference type="Proteomes" id="UP000477488">
    <property type="component" value="Unassembled WGS sequence"/>
</dbReference>
<dbReference type="GO" id="GO:0016301">
    <property type="term" value="F:kinase activity"/>
    <property type="evidence" value="ECO:0007669"/>
    <property type="project" value="UniProtKB-KW"/>
</dbReference>
<evidence type="ECO:0000313" key="15">
    <source>
        <dbReference type="Proteomes" id="UP000477488"/>
    </source>
</evidence>
<dbReference type="GO" id="GO:0005524">
    <property type="term" value="F:ATP binding"/>
    <property type="evidence" value="ECO:0007669"/>
    <property type="project" value="UniProtKB-KW"/>
</dbReference>
<dbReference type="InterPro" id="IPR035907">
    <property type="entry name" value="Hppk_sf"/>
</dbReference>
<evidence type="ECO:0000313" key="14">
    <source>
        <dbReference type="EMBL" id="MSS27711.1"/>
    </source>
</evidence>
<dbReference type="EMBL" id="VUMH01000005">
    <property type="protein sequence ID" value="MSS27711.1"/>
    <property type="molecule type" value="Genomic_DNA"/>
</dbReference>
<dbReference type="CDD" id="cd00483">
    <property type="entry name" value="HPPK"/>
    <property type="match status" value="1"/>
</dbReference>
<reference evidence="14 15" key="1">
    <citation type="submission" date="2019-09" db="EMBL/GenBank/DDBJ databases">
        <title>In-depth cultivation of the pig gut microbiome towards novel bacterial diversity and tailored functional studies.</title>
        <authorList>
            <person name="Wylensek D."/>
            <person name="Hitch T.C.A."/>
            <person name="Clavel T."/>
        </authorList>
    </citation>
    <scope>NUCLEOTIDE SEQUENCE [LARGE SCALE GENOMIC DNA]</scope>
    <source>
        <strain evidence="14 15">PG-178-WT-4</strain>
    </source>
</reference>
<comment type="pathway">
    <text evidence="1">Cofactor biosynthesis; tetrahydrofolate biosynthesis; 2-amino-4-hydroxy-6-hydroxymethyl-7,8-dihydropteridine diphosphate from 7,8-dihydroneopterin triphosphate: step 4/4.</text>
</comment>
<dbReference type="GO" id="GO:0046656">
    <property type="term" value="P:folic acid biosynthetic process"/>
    <property type="evidence" value="ECO:0007669"/>
    <property type="project" value="UniProtKB-KW"/>
</dbReference>
<dbReference type="UniPathway" id="UPA00077">
    <property type="reaction ID" value="UER00155"/>
</dbReference>
<dbReference type="Gene3D" id="3.30.70.560">
    <property type="entry name" value="7,8-Dihydro-6-hydroxymethylpterin-pyrophosphokinase HPPK"/>
    <property type="match status" value="1"/>
</dbReference>
<comment type="function">
    <text evidence="10">Catalyzes the transfer of pyrophosphate from adenosine triphosphate (ATP) to 6-hydroxymethyl-7,8-dihydropterin, an enzymatic step in folate biosynthesis pathway.</text>
</comment>
<evidence type="ECO:0000256" key="11">
    <source>
        <dbReference type="ARBA" id="ARBA00029766"/>
    </source>
</evidence>
<evidence type="ECO:0000256" key="6">
    <source>
        <dbReference type="ARBA" id="ARBA00022741"/>
    </source>
</evidence>
<keyword evidence="8" id="KW-0067">ATP-binding</keyword>
<evidence type="ECO:0000256" key="4">
    <source>
        <dbReference type="ARBA" id="ARBA00016218"/>
    </source>
</evidence>
<keyword evidence="9" id="KW-0289">Folate biosynthesis</keyword>
<evidence type="ECO:0000256" key="3">
    <source>
        <dbReference type="ARBA" id="ARBA00013253"/>
    </source>
</evidence>
<evidence type="ECO:0000256" key="5">
    <source>
        <dbReference type="ARBA" id="ARBA00022679"/>
    </source>
</evidence>
<evidence type="ECO:0000256" key="9">
    <source>
        <dbReference type="ARBA" id="ARBA00022909"/>
    </source>
</evidence>
<keyword evidence="15" id="KW-1185">Reference proteome</keyword>
<dbReference type="GO" id="GO:0046654">
    <property type="term" value="P:tetrahydrofolate biosynthetic process"/>
    <property type="evidence" value="ECO:0007669"/>
    <property type="project" value="UniProtKB-UniPathway"/>
</dbReference>
<evidence type="ECO:0000256" key="8">
    <source>
        <dbReference type="ARBA" id="ARBA00022840"/>
    </source>
</evidence>
<evidence type="ECO:0000256" key="7">
    <source>
        <dbReference type="ARBA" id="ARBA00022777"/>
    </source>
</evidence>
<keyword evidence="5 14" id="KW-0808">Transferase</keyword>
<dbReference type="AlphaFoldDB" id="A0A6L5XLE3"/>
<proteinExistence type="inferred from homology"/>
<evidence type="ECO:0000259" key="13">
    <source>
        <dbReference type="Pfam" id="PF01288"/>
    </source>
</evidence>
<gene>
    <name evidence="14" type="primary">folK</name>
    <name evidence="14" type="ORF">FYJ44_06530</name>
</gene>
<name>A0A6L5XLE3_9BACT</name>
<comment type="similarity">
    <text evidence="2">Belongs to the HPPK family.</text>
</comment>
<keyword evidence="7 14" id="KW-0418">Kinase</keyword>
<dbReference type="RefSeq" id="WP_288229256.1">
    <property type="nucleotide sequence ID" value="NZ_DBFWWU010000257.1"/>
</dbReference>
<evidence type="ECO:0000256" key="10">
    <source>
        <dbReference type="ARBA" id="ARBA00029409"/>
    </source>
</evidence>
<keyword evidence="6" id="KW-0547">Nucleotide-binding</keyword>
<dbReference type="SUPFAM" id="SSF55083">
    <property type="entry name" value="6-hydroxymethyl-7,8-dihydropterin pyrophosphokinase, HPPK"/>
    <property type="match status" value="1"/>
</dbReference>
<dbReference type="GO" id="GO:0003848">
    <property type="term" value="F:2-amino-4-hydroxy-6-hydroxymethyldihydropteridine diphosphokinase activity"/>
    <property type="evidence" value="ECO:0007669"/>
    <property type="project" value="UniProtKB-EC"/>
</dbReference>
<dbReference type="PANTHER" id="PTHR43071:SF1">
    <property type="entry name" value="2-AMINO-4-HYDROXY-6-HYDROXYMETHYLDIHYDROPTERIDINE PYROPHOSPHOKINASE"/>
    <property type="match status" value="1"/>
</dbReference>
<feature type="domain" description="7,8-dihydro-6-hydroxymethylpterin-pyrophosphokinase" evidence="13">
    <location>
        <begin position="10"/>
        <end position="144"/>
    </location>
</feature>
<evidence type="ECO:0000256" key="2">
    <source>
        <dbReference type="ARBA" id="ARBA00005810"/>
    </source>
</evidence>
<dbReference type="PANTHER" id="PTHR43071">
    <property type="entry name" value="2-AMINO-4-HYDROXY-6-HYDROXYMETHYLDIHYDROPTERIDINE PYROPHOSPHOKINASE"/>
    <property type="match status" value="1"/>
</dbReference>
<comment type="caution">
    <text evidence="14">The sequence shown here is derived from an EMBL/GenBank/DDBJ whole genome shotgun (WGS) entry which is preliminary data.</text>
</comment>
<organism evidence="14 15">
    <name type="scientific">Desulfovibrio porci</name>
    <dbReference type="NCBI Taxonomy" id="2605782"/>
    <lineage>
        <taxon>Bacteria</taxon>
        <taxon>Pseudomonadati</taxon>
        <taxon>Thermodesulfobacteriota</taxon>
        <taxon>Desulfovibrionia</taxon>
        <taxon>Desulfovibrionales</taxon>
        <taxon>Desulfovibrionaceae</taxon>
        <taxon>Desulfovibrio</taxon>
    </lineage>
</organism>
<dbReference type="EC" id="2.7.6.3" evidence="3"/>
<evidence type="ECO:0000256" key="12">
    <source>
        <dbReference type="ARBA" id="ARBA00033413"/>
    </source>
</evidence>